<evidence type="ECO:0000313" key="2">
    <source>
        <dbReference type="EMBL" id="KAG1799377.1"/>
    </source>
</evidence>
<dbReference type="AlphaFoldDB" id="A0A9P7DNS3"/>
<evidence type="ECO:0000256" key="1">
    <source>
        <dbReference type="SAM" id="MobiDB-lite"/>
    </source>
</evidence>
<proteinExistence type="predicted"/>
<dbReference type="OrthoDB" id="2643199at2759"/>
<gene>
    <name evidence="2" type="ORF">HD556DRAFT_1305598</name>
</gene>
<accession>A0A9P7DNS3</accession>
<dbReference type="EMBL" id="JABBWE010000011">
    <property type="protein sequence ID" value="KAG1799377.1"/>
    <property type="molecule type" value="Genomic_DNA"/>
</dbReference>
<feature type="region of interest" description="Disordered" evidence="1">
    <location>
        <begin position="182"/>
        <end position="404"/>
    </location>
</feature>
<evidence type="ECO:0000313" key="3">
    <source>
        <dbReference type="Proteomes" id="UP000719766"/>
    </source>
</evidence>
<feature type="compositionally biased region" description="Basic and acidic residues" evidence="1">
    <location>
        <begin position="75"/>
        <end position="94"/>
    </location>
</feature>
<dbReference type="GeneID" id="64593567"/>
<keyword evidence="3" id="KW-1185">Reference proteome</keyword>
<feature type="compositionally biased region" description="Pro residues" evidence="1">
    <location>
        <begin position="363"/>
        <end position="377"/>
    </location>
</feature>
<comment type="caution">
    <text evidence="2">The sequence shown here is derived from an EMBL/GenBank/DDBJ whole genome shotgun (WGS) entry which is preliminary data.</text>
</comment>
<organism evidence="2 3">
    <name type="scientific">Suillus plorans</name>
    <dbReference type="NCBI Taxonomy" id="116603"/>
    <lineage>
        <taxon>Eukaryota</taxon>
        <taxon>Fungi</taxon>
        <taxon>Dikarya</taxon>
        <taxon>Basidiomycota</taxon>
        <taxon>Agaricomycotina</taxon>
        <taxon>Agaricomycetes</taxon>
        <taxon>Agaricomycetidae</taxon>
        <taxon>Boletales</taxon>
        <taxon>Suillineae</taxon>
        <taxon>Suillaceae</taxon>
        <taxon>Suillus</taxon>
    </lineage>
</organism>
<feature type="compositionally biased region" description="Pro residues" evidence="1">
    <location>
        <begin position="98"/>
        <end position="107"/>
    </location>
</feature>
<feature type="compositionally biased region" description="Polar residues" evidence="1">
    <location>
        <begin position="110"/>
        <end position="124"/>
    </location>
</feature>
<protein>
    <submittedName>
        <fullName evidence="2">Uncharacterized protein</fullName>
    </submittedName>
</protein>
<sequence>MVSFKKLFQKCKEDKKPSLKHSQSMPFRYSGASMFEPYGDPFIAVYHGKTPSKPSNIAHVEQAPGMRDIHRAQWHPGVHDHPPSHAHFDTRAHLPDQFPNPPPPPPKLTRSASGTTSSNPQNIRPQLPPKHCNTSDQPVAGRHRTIQQSSSATYYSQPTAAAYPSLGRKKRREATADQAVADLLQTPDGRPPVFGSSRQAERARAKSSTAHSYIPVPHDLLETADGRPPVFGSSRQADRMRTKSSAVRTYTPDPYDLLETPDGRPPVFGSSRQAERVRTKSSAVRSYTPVPYDLLETPDGRPPVFGSSRQAERVRTKSSAVRSYTPVPYDLLETPDGRPPVFGSSKQAERLRVKSSAGHSQKPLPPLPPLPPIPPIPTSHSPRPFILRSVHSSRTNLNHYRDRR</sequence>
<dbReference type="Proteomes" id="UP000719766">
    <property type="component" value="Unassembled WGS sequence"/>
</dbReference>
<feature type="compositionally biased region" description="Polar residues" evidence="1">
    <location>
        <begin position="146"/>
        <end position="158"/>
    </location>
</feature>
<reference evidence="2" key="1">
    <citation type="journal article" date="2020" name="New Phytol.">
        <title>Comparative genomics reveals dynamic genome evolution in host specialist ectomycorrhizal fungi.</title>
        <authorList>
            <person name="Lofgren L.A."/>
            <person name="Nguyen N.H."/>
            <person name="Vilgalys R."/>
            <person name="Ruytinx J."/>
            <person name="Liao H.L."/>
            <person name="Branco S."/>
            <person name="Kuo A."/>
            <person name="LaButti K."/>
            <person name="Lipzen A."/>
            <person name="Andreopoulos W."/>
            <person name="Pangilinan J."/>
            <person name="Riley R."/>
            <person name="Hundley H."/>
            <person name="Na H."/>
            <person name="Barry K."/>
            <person name="Grigoriev I.V."/>
            <person name="Stajich J.E."/>
            <person name="Kennedy P.G."/>
        </authorList>
    </citation>
    <scope>NUCLEOTIDE SEQUENCE</scope>
    <source>
        <strain evidence="2">S12</strain>
    </source>
</reference>
<dbReference type="RefSeq" id="XP_041163776.1">
    <property type="nucleotide sequence ID" value="XM_041299803.1"/>
</dbReference>
<name>A0A9P7DNS3_9AGAM</name>
<feature type="region of interest" description="Disordered" evidence="1">
    <location>
        <begin position="75"/>
        <end position="158"/>
    </location>
</feature>